<keyword evidence="2" id="KW-1185">Reference proteome</keyword>
<dbReference type="PANTHER" id="PTHR40470">
    <property type="entry name" value="PHYTANOYL-COA DIOXYGENASE FAMILY PROTEIN (AFU_ORTHOLOGUE AFUA_2G15850)"/>
    <property type="match status" value="1"/>
</dbReference>
<dbReference type="Gene3D" id="2.60.120.620">
    <property type="entry name" value="q2cbj1_9rhob like domain"/>
    <property type="match status" value="1"/>
</dbReference>
<accession>A0AAQ3M988</accession>
<organism evidence="1 2">
    <name type="scientific">Acrodontium crateriforme</name>
    <dbReference type="NCBI Taxonomy" id="150365"/>
    <lineage>
        <taxon>Eukaryota</taxon>
        <taxon>Fungi</taxon>
        <taxon>Dikarya</taxon>
        <taxon>Ascomycota</taxon>
        <taxon>Pezizomycotina</taxon>
        <taxon>Dothideomycetes</taxon>
        <taxon>Dothideomycetidae</taxon>
        <taxon>Mycosphaerellales</taxon>
        <taxon>Teratosphaeriaceae</taxon>
        <taxon>Acrodontium</taxon>
    </lineage>
</organism>
<dbReference type="InterPro" id="IPR008775">
    <property type="entry name" value="Phytyl_CoA_dOase-like"/>
</dbReference>
<evidence type="ECO:0000313" key="2">
    <source>
        <dbReference type="Proteomes" id="UP001303373"/>
    </source>
</evidence>
<protein>
    <recommendedName>
        <fullName evidence="3">Phytanoyl-CoA dioxygenase</fullName>
    </recommendedName>
</protein>
<proteinExistence type="predicted"/>
<dbReference type="AlphaFoldDB" id="A0AAQ3M988"/>
<reference evidence="1 2" key="1">
    <citation type="submission" date="2023-11" db="EMBL/GenBank/DDBJ databases">
        <title>An acidophilic fungus is an integral part of prey digestion in a carnivorous sundew plant.</title>
        <authorList>
            <person name="Tsai I.J."/>
        </authorList>
    </citation>
    <scope>NUCLEOTIDE SEQUENCE [LARGE SCALE GENOMIC DNA]</scope>
    <source>
        <strain evidence="1">169a</strain>
    </source>
</reference>
<dbReference type="PANTHER" id="PTHR40470:SF1">
    <property type="entry name" value="PHYTANOYL-COA DIOXYGENASE FAMILY PROTEIN (AFU_ORTHOLOGUE AFUA_2G15850)"/>
    <property type="match status" value="1"/>
</dbReference>
<evidence type="ECO:0000313" key="1">
    <source>
        <dbReference type="EMBL" id="WPH00707.1"/>
    </source>
</evidence>
<gene>
    <name evidence="1" type="ORF">R9X50_00353700</name>
</gene>
<evidence type="ECO:0008006" key="3">
    <source>
        <dbReference type="Google" id="ProtNLM"/>
    </source>
</evidence>
<name>A0AAQ3M988_9PEZI</name>
<sequence>MARLNPEQLRASLAKDGFVRIPAAIPADRLEKFREAATEATRLARAGQWPYIRTVGKQFPPWNVEDRDKGVWGVQHLMHPDMPAHLRKTFAESYFDDEVVQCVRDLLQAPEDTLVMELYNMLVRPEYDYALRWHRDDIPPTVSPEEELERLQHPMKHAQWNLSLWNDSSLIVVPGSHKRARTEEERAADPFAAHLPNMLIVEMQPGDIVFYNNNILHRGVYDHTAERMTLHGTIGLTGKDDARARNILQHGIGSWASKSTFAGLGMDPHLEARAEAMQKRLIAMGSGENVGFSQDD</sequence>
<dbReference type="Pfam" id="PF05721">
    <property type="entry name" value="PhyH"/>
    <property type="match status" value="1"/>
</dbReference>
<dbReference type="Proteomes" id="UP001303373">
    <property type="component" value="Chromosome 5"/>
</dbReference>
<dbReference type="EMBL" id="CP138584">
    <property type="protein sequence ID" value="WPH00707.1"/>
    <property type="molecule type" value="Genomic_DNA"/>
</dbReference>
<dbReference type="SUPFAM" id="SSF51197">
    <property type="entry name" value="Clavaminate synthase-like"/>
    <property type="match status" value="1"/>
</dbReference>